<name>A0A6J5NSI8_9CAUD</name>
<accession>A0A6J5NSI8</accession>
<proteinExistence type="predicted"/>
<dbReference type="EMBL" id="LR796667">
    <property type="protein sequence ID" value="CAB4158124.1"/>
    <property type="molecule type" value="Genomic_DNA"/>
</dbReference>
<organism evidence="1">
    <name type="scientific">uncultured Caudovirales phage</name>
    <dbReference type="NCBI Taxonomy" id="2100421"/>
    <lineage>
        <taxon>Viruses</taxon>
        <taxon>Duplodnaviria</taxon>
        <taxon>Heunggongvirae</taxon>
        <taxon>Uroviricota</taxon>
        <taxon>Caudoviricetes</taxon>
        <taxon>Peduoviridae</taxon>
        <taxon>Maltschvirus</taxon>
        <taxon>Maltschvirus maltsch</taxon>
    </lineage>
</organism>
<protein>
    <submittedName>
        <fullName evidence="1">Portal_PBSX, phage portal protein, PBSX family</fullName>
    </submittedName>
</protein>
<evidence type="ECO:0000313" key="1">
    <source>
        <dbReference type="EMBL" id="CAB4158124.1"/>
    </source>
</evidence>
<reference evidence="1" key="1">
    <citation type="submission" date="2020-04" db="EMBL/GenBank/DDBJ databases">
        <authorList>
            <person name="Chiriac C."/>
            <person name="Salcher M."/>
            <person name="Ghai R."/>
            <person name="Kavagutti S V."/>
        </authorList>
    </citation>
    <scope>NUCLEOTIDE SEQUENCE</scope>
</reference>
<gene>
    <name evidence="1" type="ORF">UFOVP695_16</name>
</gene>
<sequence>MSKRKIIRLSSSNNLTDLNSTFLDTPTFTEIRRGDLILWGFDNTFPDYLIQLMEKSSRHKRCVKFKTDLVGGSGFDRTNISQATIDFIENPYGDETLDDILKKISYDFELFGGFALKLFKNQLNNKVVKIEYIDIYDLRISEGKDCVYYSKDWKRRGANANAIKYELFNEESTTGVSIMLCAPHQKGSRYYPKPDYLTGTGINYIELDYQISEFQASSIENGFAPGLILTLPDVASDEEKEFVVSQLRDSYATARNANKPMVIFDNPDSRTEITQINSDSNDNRFLQVLETIQDGIFQTHRINNPILVGQAMPGKLGNTNEELEALKIFQAQYVDPQQYYIERCFNKITKYNLLDPIKITKYKIDLDVDVNVDDILSILTSPLSNGQKIEILKLLGYREDQVKLLVENNTTTTI</sequence>